<proteinExistence type="predicted"/>
<evidence type="ECO:0008006" key="5">
    <source>
        <dbReference type="Google" id="ProtNLM"/>
    </source>
</evidence>
<feature type="compositionally biased region" description="Low complexity" evidence="1">
    <location>
        <begin position="150"/>
        <end position="191"/>
    </location>
</feature>
<accession>A0AAW0QQL6</accession>
<sequence>MPSVTTLYLLSAAGLAAAQTTVLNMFVPGVDGNNLQASVIAATSRPPSAKYFVQCAPGSDECGLGPGVTVSMAPGTYAFELNESPAFTMSIRCEAEHQTAICTSMGAGSEANDPGTVTETMTDFSSEDLFKAVTVTAGLEKLTGGSSGGAVTQPTQAASSSSGSSSSGNGAASAAASPSSGGAAPTSTTSVGGAAVPQITQRAVLAGVAALVGGAMAL</sequence>
<dbReference type="PANTHER" id="PTHR40640">
    <property type="entry name" value="ANCHORED GLYCOPROTEIN, PUTATIVE (AFU_ORTHOLOGUE AFUA_8G04860)-RELATED"/>
    <property type="match status" value="1"/>
</dbReference>
<keyword evidence="2" id="KW-0732">Signal</keyword>
<keyword evidence="4" id="KW-1185">Reference proteome</keyword>
<gene>
    <name evidence="3" type="ORF">PG999_005856</name>
</gene>
<dbReference type="Proteomes" id="UP001392437">
    <property type="component" value="Unassembled WGS sequence"/>
</dbReference>
<comment type="caution">
    <text evidence="3">The sequence shown here is derived from an EMBL/GenBank/DDBJ whole genome shotgun (WGS) entry which is preliminary data.</text>
</comment>
<dbReference type="PANTHER" id="PTHR40640:SF1">
    <property type="entry name" value="ANCHORED GLYCOPROTEIN, PUTATIVE (AFU_ORTHOLOGUE AFUA_8G04860)-RELATED"/>
    <property type="match status" value="1"/>
</dbReference>
<feature type="chain" id="PRO_5043822074" description="Neocarzinostatin family protein" evidence="2">
    <location>
        <begin position="19"/>
        <end position="218"/>
    </location>
</feature>
<dbReference type="EMBL" id="JAQQWP010000006">
    <property type="protein sequence ID" value="KAK8113787.1"/>
    <property type="molecule type" value="Genomic_DNA"/>
</dbReference>
<evidence type="ECO:0000313" key="4">
    <source>
        <dbReference type="Proteomes" id="UP001392437"/>
    </source>
</evidence>
<evidence type="ECO:0000256" key="1">
    <source>
        <dbReference type="SAM" id="MobiDB-lite"/>
    </source>
</evidence>
<evidence type="ECO:0000313" key="3">
    <source>
        <dbReference type="EMBL" id="KAK8113787.1"/>
    </source>
</evidence>
<protein>
    <recommendedName>
        <fullName evidence="5">Neocarzinostatin family protein</fullName>
    </recommendedName>
</protein>
<feature type="region of interest" description="Disordered" evidence="1">
    <location>
        <begin position="143"/>
        <end position="191"/>
    </location>
</feature>
<organism evidence="3 4">
    <name type="scientific">Apiospora kogelbergensis</name>
    <dbReference type="NCBI Taxonomy" id="1337665"/>
    <lineage>
        <taxon>Eukaryota</taxon>
        <taxon>Fungi</taxon>
        <taxon>Dikarya</taxon>
        <taxon>Ascomycota</taxon>
        <taxon>Pezizomycotina</taxon>
        <taxon>Sordariomycetes</taxon>
        <taxon>Xylariomycetidae</taxon>
        <taxon>Amphisphaeriales</taxon>
        <taxon>Apiosporaceae</taxon>
        <taxon>Apiospora</taxon>
    </lineage>
</organism>
<name>A0AAW0QQL6_9PEZI</name>
<evidence type="ECO:0000256" key="2">
    <source>
        <dbReference type="SAM" id="SignalP"/>
    </source>
</evidence>
<reference evidence="3 4" key="1">
    <citation type="submission" date="2023-01" db="EMBL/GenBank/DDBJ databases">
        <title>Analysis of 21 Apiospora genomes using comparative genomics revels a genus with tremendous synthesis potential of carbohydrate active enzymes and secondary metabolites.</title>
        <authorList>
            <person name="Sorensen T."/>
        </authorList>
    </citation>
    <scope>NUCLEOTIDE SEQUENCE [LARGE SCALE GENOMIC DNA]</scope>
    <source>
        <strain evidence="3 4">CBS 117206</strain>
    </source>
</reference>
<feature type="signal peptide" evidence="2">
    <location>
        <begin position="1"/>
        <end position="18"/>
    </location>
</feature>
<dbReference type="AlphaFoldDB" id="A0AAW0QQL6"/>